<dbReference type="AlphaFoldDB" id="A0AAU9DTK2"/>
<keyword evidence="5 7" id="KW-1133">Transmembrane helix</keyword>
<dbReference type="InterPro" id="IPR011701">
    <property type="entry name" value="MFS"/>
</dbReference>
<dbReference type="PANTHER" id="PTHR43124">
    <property type="entry name" value="PURINE EFFLUX PUMP PBUE"/>
    <property type="match status" value="1"/>
</dbReference>
<feature type="transmembrane region" description="Helical" evidence="7">
    <location>
        <begin position="131"/>
        <end position="151"/>
    </location>
</feature>
<dbReference type="GO" id="GO:0005886">
    <property type="term" value="C:plasma membrane"/>
    <property type="evidence" value="ECO:0007669"/>
    <property type="project" value="UniProtKB-SubCell"/>
</dbReference>
<dbReference type="Gene3D" id="1.20.1250.20">
    <property type="entry name" value="MFS general substrate transporter like domains"/>
    <property type="match status" value="1"/>
</dbReference>
<evidence type="ECO:0000256" key="4">
    <source>
        <dbReference type="ARBA" id="ARBA00022692"/>
    </source>
</evidence>
<feature type="transmembrane region" description="Helical" evidence="7">
    <location>
        <begin position="301"/>
        <end position="325"/>
    </location>
</feature>
<dbReference type="SUPFAM" id="SSF103473">
    <property type="entry name" value="MFS general substrate transporter"/>
    <property type="match status" value="1"/>
</dbReference>
<proteinExistence type="predicted"/>
<name>A0AAU9DTK2_9LACO</name>
<dbReference type="PROSITE" id="PS50850">
    <property type="entry name" value="MFS"/>
    <property type="match status" value="1"/>
</dbReference>
<protein>
    <submittedName>
        <fullName evidence="9">Chloramphenicol resistance protein</fullName>
    </submittedName>
</protein>
<evidence type="ECO:0000256" key="6">
    <source>
        <dbReference type="ARBA" id="ARBA00023136"/>
    </source>
</evidence>
<keyword evidence="3" id="KW-1003">Cell membrane</keyword>
<feature type="transmembrane region" description="Helical" evidence="7">
    <location>
        <begin position="240"/>
        <end position="263"/>
    </location>
</feature>
<dbReference type="RefSeq" id="WP_317634569.1">
    <property type="nucleotide sequence ID" value="NZ_AP026802.1"/>
</dbReference>
<comment type="subcellular location">
    <subcellularLocation>
        <location evidence="1">Cell membrane</location>
        <topology evidence="1">Multi-pass membrane protein</topology>
    </subcellularLocation>
</comment>
<dbReference type="InterPro" id="IPR036259">
    <property type="entry name" value="MFS_trans_sf"/>
</dbReference>
<evidence type="ECO:0000259" key="8">
    <source>
        <dbReference type="PROSITE" id="PS50850"/>
    </source>
</evidence>
<gene>
    <name evidence="9" type="ORF">XA3_11740</name>
</gene>
<dbReference type="PANTHER" id="PTHR43124:SF10">
    <property type="entry name" value="PURINE EFFLUX PUMP PBUE"/>
    <property type="match status" value="1"/>
</dbReference>
<feature type="transmembrane region" description="Helical" evidence="7">
    <location>
        <begin position="70"/>
        <end position="90"/>
    </location>
</feature>
<dbReference type="InterPro" id="IPR020846">
    <property type="entry name" value="MFS_dom"/>
</dbReference>
<dbReference type="GO" id="GO:0022857">
    <property type="term" value="F:transmembrane transporter activity"/>
    <property type="evidence" value="ECO:0007669"/>
    <property type="project" value="InterPro"/>
</dbReference>
<feature type="transmembrane region" description="Helical" evidence="7">
    <location>
        <begin position="96"/>
        <end position="119"/>
    </location>
</feature>
<evidence type="ECO:0000313" key="9">
    <source>
        <dbReference type="EMBL" id="BDR58733.1"/>
    </source>
</evidence>
<evidence type="ECO:0000256" key="7">
    <source>
        <dbReference type="SAM" id="Phobius"/>
    </source>
</evidence>
<evidence type="ECO:0000256" key="5">
    <source>
        <dbReference type="ARBA" id="ARBA00022989"/>
    </source>
</evidence>
<organism evidence="9 10">
    <name type="scientific">Xylocopilactobacillus apicola</name>
    <dbReference type="NCBI Taxonomy" id="2932184"/>
    <lineage>
        <taxon>Bacteria</taxon>
        <taxon>Bacillati</taxon>
        <taxon>Bacillota</taxon>
        <taxon>Bacilli</taxon>
        <taxon>Lactobacillales</taxon>
        <taxon>Lactobacillaceae</taxon>
        <taxon>Xylocopilactobacillus</taxon>
    </lineage>
</organism>
<evidence type="ECO:0000313" key="10">
    <source>
        <dbReference type="Proteomes" id="UP001321861"/>
    </source>
</evidence>
<feature type="transmembrane region" description="Helical" evidence="7">
    <location>
        <begin position="275"/>
        <end position="295"/>
    </location>
</feature>
<feature type="transmembrane region" description="Helical" evidence="7">
    <location>
        <begin position="9"/>
        <end position="30"/>
    </location>
</feature>
<keyword evidence="4 7" id="KW-0812">Transmembrane</keyword>
<feature type="transmembrane region" description="Helical" evidence="7">
    <location>
        <begin position="36"/>
        <end position="58"/>
    </location>
</feature>
<reference evidence="9 10" key="1">
    <citation type="journal article" date="2023" name="Microbiol. Spectr.">
        <title>Symbiosis of Carpenter Bees with Uncharacterized Lactic Acid Bacteria Showing NAD Auxotrophy.</title>
        <authorList>
            <person name="Kawasaki S."/>
            <person name="Ozawa K."/>
            <person name="Mori T."/>
            <person name="Yamamoto A."/>
            <person name="Ito M."/>
            <person name="Ohkuma M."/>
            <person name="Sakamoto M."/>
            <person name="Matsutani M."/>
        </authorList>
    </citation>
    <scope>NUCLEOTIDE SEQUENCE [LARGE SCALE GENOMIC DNA]</scope>
    <source>
        <strain evidence="9 10">XA3</strain>
    </source>
</reference>
<accession>A0AAU9DTK2</accession>
<dbReference type="Proteomes" id="UP001321861">
    <property type="component" value="Chromosome"/>
</dbReference>
<dbReference type="CDD" id="cd17324">
    <property type="entry name" value="MFS_NepI_like"/>
    <property type="match status" value="1"/>
</dbReference>
<evidence type="ECO:0000256" key="2">
    <source>
        <dbReference type="ARBA" id="ARBA00022448"/>
    </source>
</evidence>
<keyword evidence="6 7" id="KW-0472">Membrane</keyword>
<feature type="transmembrane region" description="Helical" evidence="7">
    <location>
        <begin position="213"/>
        <end position="234"/>
    </location>
</feature>
<dbReference type="EMBL" id="AP026802">
    <property type="protein sequence ID" value="BDR58733.1"/>
    <property type="molecule type" value="Genomic_DNA"/>
</dbReference>
<dbReference type="InterPro" id="IPR050189">
    <property type="entry name" value="MFS_Efflux_Transporters"/>
</dbReference>
<feature type="transmembrane region" description="Helical" evidence="7">
    <location>
        <begin position="163"/>
        <end position="182"/>
    </location>
</feature>
<evidence type="ECO:0000256" key="3">
    <source>
        <dbReference type="ARBA" id="ARBA00022475"/>
    </source>
</evidence>
<feature type="transmembrane region" description="Helical" evidence="7">
    <location>
        <begin position="368"/>
        <end position="390"/>
    </location>
</feature>
<evidence type="ECO:0000256" key="1">
    <source>
        <dbReference type="ARBA" id="ARBA00004651"/>
    </source>
</evidence>
<feature type="domain" description="Major facilitator superfamily (MFS) profile" evidence="8">
    <location>
        <begin position="7"/>
        <end position="394"/>
    </location>
</feature>
<dbReference type="Pfam" id="PF07690">
    <property type="entry name" value="MFS_1"/>
    <property type="match status" value="1"/>
</dbReference>
<keyword evidence="10" id="KW-1185">Reference proteome</keyword>
<sequence>MKSFKIQSVLLVLLSFVLGWSEFIIVGILVDIGTELKVSISVAGLLVTVFSAFYALGTPVITTLIRRNNLYRYLVSLMIILIFGNILAAISTSYFVLLLARIITAVVCGTLISVDLTITNIITPMAKKGKLIAWVFSGFSIASVLGVPLGTWITSISDWRTSFWVIAITTAITLLLLILFLPHDYSDPNEKMHKTVKKGFLRGEMSLLKDQRILLASLIPLFNWAGFYVVYTYFRPILSNWLHFASAWVTIIFLCDGLASLASNQLGGPLAQRDWMHILPWFFALEIIIMCSFPWTLNNKVTGLIALLAMSLLASLINSPIQIYLLEVAEKEYPEAVVFASSLNSIFASLGIAVGSAMGGVVVSNWKLPATGIAGAIFFLITLILVVVLAKVNRKR</sequence>
<dbReference type="KEGG" id="xap:XA3_11740"/>
<keyword evidence="2" id="KW-0813">Transport</keyword>
<feature type="transmembrane region" description="Helical" evidence="7">
    <location>
        <begin position="337"/>
        <end position="362"/>
    </location>
</feature>